<dbReference type="EMBL" id="GHES01035353">
    <property type="protein sequence ID" value="MPA65912.1"/>
    <property type="molecule type" value="Transcribed_RNA"/>
</dbReference>
<dbReference type="Pfam" id="PF12796">
    <property type="entry name" value="Ank_2"/>
    <property type="match status" value="1"/>
</dbReference>
<name>A0A5B7BAN3_DAVIN</name>
<dbReference type="Gene3D" id="1.25.40.20">
    <property type="entry name" value="Ankyrin repeat-containing domain"/>
    <property type="match status" value="1"/>
</dbReference>
<dbReference type="InterPro" id="IPR002110">
    <property type="entry name" value="Ankyrin_rpt"/>
</dbReference>
<protein>
    <submittedName>
        <fullName evidence="1">Uncharacterized protein</fullName>
    </submittedName>
</protein>
<organism evidence="1">
    <name type="scientific">Davidia involucrata</name>
    <name type="common">Dove tree</name>
    <dbReference type="NCBI Taxonomy" id="16924"/>
    <lineage>
        <taxon>Eukaryota</taxon>
        <taxon>Viridiplantae</taxon>
        <taxon>Streptophyta</taxon>
        <taxon>Embryophyta</taxon>
        <taxon>Tracheophyta</taxon>
        <taxon>Spermatophyta</taxon>
        <taxon>Magnoliopsida</taxon>
        <taxon>eudicotyledons</taxon>
        <taxon>Gunneridae</taxon>
        <taxon>Pentapetalae</taxon>
        <taxon>asterids</taxon>
        <taxon>Cornales</taxon>
        <taxon>Nyssaceae</taxon>
        <taxon>Davidia</taxon>
    </lineage>
</organism>
<dbReference type="PANTHER" id="PTHR24121:SF21">
    <property type="entry name" value="ANKYRIN REPEAT FAMILY PROTEIN"/>
    <property type="match status" value="1"/>
</dbReference>
<gene>
    <name evidence="1" type="ORF">Din_035353</name>
</gene>
<dbReference type="SUPFAM" id="SSF48403">
    <property type="entry name" value="Ankyrin repeat"/>
    <property type="match status" value="1"/>
</dbReference>
<dbReference type="PANTHER" id="PTHR24121">
    <property type="entry name" value="NO MECHANORECEPTOR POTENTIAL C, ISOFORM D-RELATED"/>
    <property type="match status" value="1"/>
</dbReference>
<proteinExistence type="predicted"/>
<accession>A0A5B7BAN3</accession>
<dbReference type="InterPro" id="IPR036770">
    <property type="entry name" value="Ankyrin_rpt-contain_sf"/>
</dbReference>
<sequence length="123" mass="13345">MVPSDLGIPNKKGHTALSFAAATGNVQIAKLMVGTNSQLPSIKGPEAKSPLYLAAFSGQSDMAEYLFNLSQPQFKSWNREDQIELLNTCIRSGLYGLALKIVQDHEELVATTEDCETPLHVLA</sequence>
<evidence type="ECO:0000313" key="1">
    <source>
        <dbReference type="EMBL" id="MPA65912.1"/>
    </source>
</evidence>
<reference evidence="1" key="1">
    <citation type="submission" date="2019-08" db="EMBL/GenBank/DDBJ databases">
        <title>Reference gene set and small RNA set construction with multiple tissues from Davidia involucrata Baill.</title>
        <authorList>
            <person name="Yang H."/>
            <person name="Zhou C."/>
            <person name="Li G."/>
            <person name="Wang J."/>
            <person name="Gao P."/>
            <person name="Wang M."/>
            <person name="Wang R."/>
            <person name="Zhao Y."/>
        </authorList>
    </citation>
    <scope>NUCLEOTIDE SEQUENCE</scope>
    <source>
        <tissue evidence="1">Mixed with DoveR01_LX</tissue>
    </source>
</reference>
<dbReference type="SMART" id="SM00248">
    <property type="entry name" value="ANK"/>
    <property type="match status" value="2"/>
</dbReference>
<dbReference type="AlphaFoldDB" id="A0A5B7BAN3"/>